<evidence type="ECO:0000256" key="9">
    <source>
        <dbReference type="SAM" id="MobiDB-lite"/>
    </source>
</evidence>
<evidence type="ECO:0000256" key="7">
    <source>
        <dbReference type="ARBA" id="ARBA00022833"/>
    </source>
</evidence>
<keyword evidence="7" id="KW-0862">Zinc</keyword>
<comment type="catalytic activity">
    <reaction evidence="1">
        <text>S-ubiquitinyl-[E2 ubiquitin-conjugating enzyme]-L-cysteine + [acceptor protein]-L-lysine = [E2 ubiquitin-conjugating enzyme]-L-cysteine + N(6)-ubiquitinyl-[acceptor protein]-L-lysine.</text>
        <dbReference type="EC" id="2.3.2.27"/>
    </reaction>
</comment>
<dbReference type="PROSITE" id="PS50089">
    <property type="entry name" value="ZF_RING_2"/>
    <property type="match status" value="1"/>
</dbReference>
<dbReference type="OrthoDB" id="8062037at2759"/>
<evidence type="ECO:0000256" key="8">
    <source>
        <dbReference type="PROSITE-ProRule" id="PRU00175"/>
    </source>
</evidence>
<dbReference type="PANTHER" id="PTHR22937:SF122">
    <property type="entry name" value="RING-TYPE E3 UBIQUITIN TRANSFERASE"/>
    <property type="match status" value="1"/>
</dbReference>
<feature type="domain" description="RING-type" evidence="10">
    <location>
        <begin position="314"/>
        <end position="355"/>
    </location>
</feature>
<keyword evidence="3" id="KW-0808">Transferase</keyword>
<dbReference type="EC" id="2.3.2.27" evidence="2"/>
<dbReference type="Pfam" id="PF13639">
    <property type="entry name" value="zf-RING_2"/>
    <property type="match status" value="1"/>
</dbReference>
<dbReference type="GO" id="GO:0008270">
    <property type="term" value="F:zinc ion binding"/>
    <property type="evidence" value="ECO:0007669"/>
    <property type="project" value="UniProtKB-KW"/>
</dbReference>
<accession>A0A2Z7AR90</accession>
<dbReference type="SMART" id="SM00184">
    <property type="entry name" value="RING"/>
    <property type="match status" value="1"/>
</dbReference>
<evidence type="ECO:0000256" key="2">
    <source>
        <dbReference type="ARBA" id="ARBA00012483"/>
    </source>
</evidence>
<dbReference type="AlphaFoldDB" id="A0A2Z7AR90"/>
<evidence type="ECO:0000256" key="4">
    <source>
        <dbReference type="ARBA" id="ARBA00022723"/>
    </source>
</evidence>
<dbReference type="Gene3D" id="3.30.40.10">
    <property type="entry name" value="Zinc/RING finger domain, C3HC4 (zinc finger)"/>
    <property type="match status" value="1"/>
</dbReference>
<evidence type="ECO:0000256" key="1">
    <source>
        <dbReference type="ARBA" id="ARBA00000900"/>
    </source>
</evidence>
<dbReference type="InterPro" id="IPR001841">
    <property type="entry name" value="Znf_RING"/>
</dbReference>
<protein>
    <recommendedName>
        <fullName evidence="2">RING-type E3 ubiquitin transferase</fullName>
        <ecNumber evidence="2">2.3.2.27</ecNumber>
    </recommendedName>
</protein>
<dbReference type="GO" id="GO:0061630">
    <property type="term" value="F:ubiquitin protein ligase activity"/>
    <property type="evidence" value="ECO:0007669"/>
    <property type="project" value="UniProtKB-EC"/>
</dbReference>
<dbReference type="PANTHER" id="PTHR22937">
    <property type="entry name" value="E3 UBIQUITIN-PROTEIN LIGASE RNF165"/>
    <property type="match status" value="1"/>
</dbReference>
<reference evidence="11 12" key="1">
    <citation type="journal article" date="2015" name="Proc. Natl. Acad. Sci. U.S.A.">
        <title>The resurrection genome of Boea hygrometrica: A blueprint for survival of dehydration.</title>
        <authorList>
            <person name="Xiao L."/>
            <person name="Yang G."/>
            <person name="Zhang L."/>
            <person name="Yang X."/>
            <person name="Zhao S."/>
            <person name="Ji Z."/>
            <person name="Zhou Q."/>
            <person name="Hu M."/>
            <person name="Wang Y."/>
            <person name="Chen M."/>
            <person name="Xu Y."/>
            <person name="Jin H."/>
            <person name="Xiao X."/>
            <person name="Hu G."/>
            <person name="Bao F."/>
            <person name="Hu Y."/>
            <person name="Wan P."/>
            <person name="Li L."/>
            <person name="Deng X."/>
            <person name="Kuang T."/>
            <person name="Xiang C."/>
            <person name="Zhu J.K."/>
            <person name="Oliver M.J."/>
            <person name="He Y."/>
        </authorList>
    </citation>
    <scope>NUCLEOTIDE SEQUENCE [LARGE SCALE GENOMIC DNA]</scope>
    <source>
        <strain evidence="12">cv. XS01</strain>
    </source>
</reference>
<evidence type="ECO:0000256" key="3">
    <source>
        <dbReference type="ARBA" id="ARBA00022679"/>
    </source>
</evidence>
<dbReference type="EMBL" id="KV014877">
    <property type="protein sequence ID" value="KZV21722.1"/>
    <property type="molecule type" value="Genomic_DNA"/>
</dbReference>
<keyword evidence="6" id="KW-0833">Ubl conjugation pathway</keyword>
<dbReference type="Proteomes" id="UP000250235">
    <property type="component" value="Unassembled WGS sequence"/>
</dbReference>
<evidence type="ECO:0000256" key="5">
    <source>
        <dbReference type="ARBA" id="ARBA00022771"/>
    </source>
</evidence>
<dbReference type="InterPro" id="IPR013083">
    <property type="entry name" value="Znf_RING/FYVE/PHD"/>
</dbReference>
<keyword evidence="12" id="KW-1185">Reference proteome</keyword>
<organism evidence="11 12">
    <name type="scientific">Dorcoceras hygrometricum</name>
    <dbReference type="NCBI Taxonomy" id="472368"/>
    <lineage>
        <taxon>Eukaryota</taxon>
        <taxon>Viridiplantae</taxon>
        <taxon>Streptophyta</taxon>
        <taxon>Embryophyta</taxon>
        <taxon>Tracheophyta</taxon>
        <taxon>Spermatophyta</taxon>
        <taxon>Magnoliopsida</taxon>
        <taxon>eudicotyledons</taxon>
        <taxon>Gunneridae</taxon>
        <taxon>Pentapetalae</taxon>
        <taxon>asterids</taxon>
        <taxon>lamiids</taxon>
        <taxon>Lamiales</taxon>
        <taxon>Gesneriaceae</taxon>
        <taxon>Didymocarpoideae</taxon>
        <taxon>Trichosporeae</taxon>
        <taxon>Loxocarpinae</taxon>
        <taxon>Dorcoceras</taxon>
    </lineage>
</organism>
<feature type="region of interest" description="Disordered" evidence="9">
    <location>
        <begin position="1"/>
        <end position="21"/>
    </location>
</feature>
<evidence type="ECO:0000313" key="11">
    <source>
        <dbReference type="EMBL" id="KZV21722.1"/>
    </source>
</evidence>
<dbReference type="SUPFAM" id="SSF57850">
    <property type="entry name" value="RING/U-box"/>
    <property type="match status" value="1"/>
</dbReference>
<sequence>MADYSKHRRPRNPNPEADLNSLRYRPTISSILLSNDPTIDASASKKKNNFSSSTFRGLGCTASSQVSVPAAIRTSANWEAKKVRRKVLKTKKSSGGSKIFCNDSSAVANISNNNANPLSQSSLSLALSSSCVSAPDVWCGPGIGLTTDAASVDCVVSRRPPSVSTRGKIDGVDRIILGQRERPPFSVRRMVVSEDMPFLEPDVAIEVPRFRADVSGYRHNRHFRNGFRDGLAEVVMLQSSLLTEGSPDVLDLHRDMRLDIDSMSYEELLELGDSIGYVNTGLREDEITHCLRSSKLAMLNNFTSHFPTEMERKCSICQEEYKKDDETGNLNCRHSFHIDCIKQWLMQKKTCPICKMAAVSQI</sequence>
<evidence type="ECO:0000259" key="10">
    <source>
        <dbReference type="PROSITE" id="PS50089"/>
    </source>
</evidence>
<keyword evidence="5 8" id="KW-0863">Zinc-finger</keyword>
<dbReference type="InterPro" id="IPR045191">
    <property type="entry name" value="MBR1/2-like"/>
</dbReference>
<proteinExistence type="predicted"/>
<name>A0A2Z7AR90_9LAMI</name>
<gene>
    <name evidence="11" type="ORF">F511_02880</name>
</gene>
<evidence type="ECO:0000256" key="6">
    <source>
        <dbReference type="ARBA" id="ARBA00022786"/>
    </source>
</evidence>
<evidence type="ECO:0000313" key="12">
    <source>
        <dbReference type="Proteomes" id="UP000250235"/>
    </source>
</evidence>
<feature type="compositionally biased region" description="Basic residues" evidence="9">
    <location>
        <begin position="1"/>
        <end position="11"/>
    </location>
</feature>
<keyword evidence="4" id="KW-0479">Metal-binding</keyword>